<reference evidence="1" key="1">
    <citation type="submission" date="2020-02" db="EMBL/GenBank/DDBJ databases">
        <authorList>
            <person name="Meier V. D."/>
        </authorList>
    </citation>
    <scope>NUCLEOTIDE SEQUENCE</scope>
    <source>
        <strain evidence="1">AVDCRST_MAG70</strain>
    </source>
</reference>
<dbReference type="AlphaFoldDB" id="A0A6J4UP87"/>
<name>A0A6J4UP87_9BACT</name>
<dbReference type="EMBL" id="CADCWH010000204">
    <property type="protein sequence ID" value="CAA9555964.1"/>
    <property type="molecule type" value="Genomic_DNA"/>
</dbReference>
<sequence>MTPRGTALPVVYVERFDQRGLGALVPTVYRVSTSRMGRA</sequence>
<protein>
    <submittedName>
        <fullName evidence="1">Uncharacterized protein</fullName>
    </submittedName>
</protein>
<evidence type="ECO:0000313" key="1">
    <source>
        <dbReference type="EMBL" id="CAA9555964.1"/>
    </source>
</evidence>
<accession>A0A6J4UP87</accession>
<organism evidence="1">
    <name type="scientific">uncultured Thermomicrobiales bacterium</name>
    <dbReference type="NCBI Taxonomy" id="1645740"/>
    <lineage>
        <taxon>Bacteria</taxon>
        <taxon>Pseudomonadati</taxon>
        <taxon>Thermomicrobiota</taxon>
        <taxon>Thermomicrobia</taxon>
        <taxon>Thermomicrobiales</taxon>
        <taxon>environmental samples</taxon>
    </lineage>
</organism>
<proteinExistence type="predicted"/>
<gene>
    <name evidence="1" type="ORF">AVDCRST_MAG70-1287</name>
</gene>